<evidence type="ECO:0000256" key="11">
    <source>
        <dbReference type="SAM" id="Phobius"/>
    </source>
</evidence>
<dbReference type="EMBL" id="LT837803">
    <property type="protein sequence ID" value="SMB25915.1"/>
    <property type="molecule type" value="Genomic_DNA"/>
</dbReference>
<keyword evidence="13" id="KW-1185">Reference proteome</keyword>
<keyword evidence="5" id="KW-0488">Methylation</keyword>
<dbReference type="Pfam" id="PF11612">
    <property type="entry name" value="T2SSJ"/>
    <property type="match status" value="1"/>
</dbReference>
<dbReference type="PANTHER" id="PTHR39583">
    <property type="entry name" value="TYPE II SECRETION SYSTEM PROTEIN J-RELATED"/>
    <property type="match status" value="1"/>
</dbReference>
<dbReference type="Pfam" id="PF07963">
    <property type="entry name" value="N_methyl"/>
    <property type="match status" value="1"/>
</dbReference>
<evidence type="ECO:0000256" key="10">
    <source>
        <dbReference type="SAM" id="MobiDB-lite"/>
    </source>
</evidence>
<organism evidence="12 13">
    <name type="scientific">Sterolibacterium denitrificans</name>
    <dbReference type="NCBI Taxonomy" id="157592"/>
    <lineage>
        <taxon>Bacteria</taxon>
        <taxon>Pseudomonadati</taxon>
        <taxon>Pseudomonadota</taxon>
        <taxon>Betaproteobacteria</taxon>
        <taxon>Nitrosomonadales</taxon>
        <taxon>Sterolibacteriaceae</taxon>
        <taxon>Sterolibacterium</taxon>
    </lineage>
</organism>
<evidence type="ECO:0000256" key="1">
    <source>
        <dbReference type="ARBA" id="ARBA00004377"/>
    </source>
</evidence>
<keyword evidence="7 11" id="KW-0812">Transmembrane</keyword>
<keyword evidence="9 11" id="KW-0472">Membrane</keyword>
<dbReference type="NCBIfam" id="TIGR02532">
    <property type="entry name" value="IV_pilin_GFxxxE"/>
    <property type="match status" value="1"/>
</dbReference>
<feature type="transmembrane region" description="Helical" evidence="11">
    <location>
        <begin position="12"/>
        <end position="34"/>
    </location>
</feature>
<dbReference type="GO" id="GO:0015628">
    <property type="term" value="P:protein secretion by the type II secretion system"/>
    <property type="evidence" value="ECO:0007669"/>
    <property type="project" value="InterPro"/>
</dbReference>
<gene>
    <name evidence="12" type="ORF">SDENCHOL_20011</name>
</gene>
<dbReference type="GO" id="GO:0005886">
    <property type="term" value="C:plasma membrane"/>
    <property type="evidence" value="ECO:0007669"/>
    <property type="project" value="UniProtKB-SubCell"/>
</dbReference>
<dbReference type="GO" id="GO:0015627">
    <property type="term" value="C:type II protein secretion system complex"/>
    <property type="evidence" value="ECO:0007669"/>
    <property type="project" value="InterPro"/>
</dbReference>
<comment type="subcellular location">
    <subcellularLocation>
        <location evidence="1">Cell inner membrane</location>
        <topology evidence="1">Single-pass membrane protein</topology>
    </subcellularLocation>
</comment>
<comment type="similarity">
    <text evidence="2">Belongs to the GSP J family.</text>
</comment>
<dbReference type="InterPro" id="IPR045584">
    <property type="entry name" value="Pilin-like"/>
</dbReference>
<evidence type="ECO:0000256" key="5">
    <source>
        <dbReference type="ARBA" id="ARBA00022481"/>
    </source>
</evidence>
<dbReference type="InterPro" id="IPR051621">
    <property type="entry name" value="T2SS_protein_J"/>
</dbReference>
<dbReference type="InterPro" id="IPR012902">
    <property type="entry name" value="N_methyl_site"/>
</dbReference>
<accession>A0A7Z7MV55</accession>
<evidence type="ECO:0000256" key="2">
    <source>
        <dbReference type="ARBA" id="ARBA00011084"/>
    </source>
</evidence>
<evidence type="ECO:0000256" key="4">
    <source>
        <dbReference type="ARBA" id="ARBA00022475"/>
    </source>
</evidence>
<keyword evidence="4" id="KW-1003">Cell membrane</keyword>
<evidence type="ECO:0000313" key="13">
    <source>
        <dbReference type="Proteomes" id="UP000242886"/>
    </source>
</evidence>
<dbReference type="PROSITE" id="PS00409">
    <property type="entry name" value="PROKAR_NTER_METHYL"/>
    <property type="match status" value="1"/>
</dbReference>
<dbReference type="RefSeq" id="WP_172955017.1">
    <property type="nucleotide sequence ID" value="NZ_LT837803.1"/>
</dbReference>
<sequence length="255" mass="27985">MTRSRRRHQGCGGMTLIELLVAVALLAVIASLAYRGLDNLARNGNHLIDDGRRWQDIALFFNRFGNDVAQPARRPIHTGAPRDGRSGKASAAADGNFNQRFAAMYSSALGAMAQRADDSNAPTLPAWQGLPLAALDAADESDRAALEFTRKSASGRDELRLGYRLRGTQLELLLWPVLDRKTDSYPAPDANARPAIHPLLDGIRALRFEHLDDGGNWLDHWPPQGAPDDMLPRAVAIELILQDGTRLRRIFALPA</sequence>
<dbReference type="PANTHER" id="PTHR39583:SF2">
    <property type="entry name" value="TYPE II SECRETION SYSTEM PROTEIN J"/>
    <property type="match status" value="1"/>
</dbReference>
<feature type="region of interest" description="Disordered" evidence="10">
    <location>
        <begin position="71"/>
        <end position="91"/>
    </location>
</feature>
<dbReference type="Gene3D" id="2.10.70.20">
    <property type="entry name" value="gspk-gspi-gspj complex like domains"/>
    <property type="match status" value="1"/>
</dbReference>
<keyword evidence="8 11" id="KW-1133">Transmembrane helix</keyword>
<evidence type="ECO:0000256" key="6">
    <source>
        <dbReference type="ARBA" id="ARBA00022519"/>
    </source>
</evidence>
<dbReference type="SUPFAM" id="SSF54523">
    <property type="entry name" value="Pili subunits"/>
    <property type="match status" value="1"/>
</dbReference>
<dbReference type="AlphaFoldDB" id="A0A7Z7MV55"/>
<name>A0A7Z7MV55_9PROT</name>
<dbReference type="Proteomes" id="UP000242886">
    <property type="component" value="Chromosome SDENCHOL"/>
</dbReference>
<proteinExistence type="inferred from homology"/>
<reference evidence="12" key="1">
    <citation type="submission" date="2017-03" db="EMBL/GenBank/DDBJ databases">
        <authorList>
            <consortium name="AG Boll"/>
        </authorList>
    </citation>
    <scope>NUCLEOTIDE SEQUENCE [LARGE SCALE GENOMIC DNA]</scope>
    <source>
        <strain evidence="12">Chol</strain>
    </source>
</reference>
<keyword evidence="6" id="KW-0997">Cell inner membrane</keyword>
<evidence type="ECO:0000256" key="9">
    <source>
        <dbReference type="ARBA" id="ARBA00023136"/>
    </source>
</evidence>
<evidence type="ECO:0000256" key="3">
    <source>
        <dbReference type="ARBA" id="ARBA00021539"/>
    </source>
</evidence>
<dbReference type="InterPro" id="IPR010055">
    <property type="entry name" value="T2SS_protein-GspJ"/>
</dbReference>
<protein>
    <recommendedName>
        <fullName evidence="3">Type II secretion system protein J</fullName>
    </recommendedName>
</protein>
<evidence type="ECO:0000256" key="7">
    <source>
        <dbReference type="ARBA" id="ARBA00022692"/>
    </source>
</evidence>
<evidence type="ECO:0000256" key="8">
    <source>
        <dbReference type="ARBA" id="ARBA00022989"/>
    </source>
</evidence>
<evidence type="ECO:0000313" key="12">
    <source>
        <dbReference type="EMBL" id="SMB25915.1"/>
    </source>
</evidence>